<dbReference type="Proteomes" id="UP001595748">
    <property type="component" value="Unassembled WGS sequence"/>
</dbReference>
<dbReference type="RefSeq" id="WP_380079421.1">
    <property type="nucleotide sequence ID" value="NZ_JBHRZF010000168.1"/>
</dbReference>
<evidence type="ECO:0000313" key="2">
    <source>
        <dbReference type="Proteomes" id="UP001595748"/>
    </source>
</evidence>
<comment type="caution">
    <text evidence="1">The sequence shown here is derived from an EMBL/GenBank/DDBJ whole genome shotgun (WGS) entry which is preliminary data.</text>
</comment>
<evidence type="ECO:0000313" key="1">
    <source>
        <dbReference type="EMBL" id="MFC3861986.1"/>
    </source>
</evidence>
<accession>A0ABV8ABM1</accession>
<organism evidence="1 2">
    <name type="scientific">Deinococcus antarcticus</name>
    <dbReference type="NCBI Taxonomy" id="1298767"/>
    <lineage>
        <taxon>Bacteria</taxon>
        <taxon>Thermotogati</taxon>
        <taxon>Deinococcota</taxon>
        <taxon>Deinococci</taxon>
        <taxon>Deinococcales</taxon>
        <taxon>Deinococcaceae</taxon>
        <taxon>Deinococcus</taxon>
    </lineage>
</organism>
<name>A0ABV8ABM1_9DEIO</name>
<sequence length="97" mass="10369">MTRQPRPPAPAPLHFVRLAAGSPGVWVALPGGGLRVIQLVGTLSMNAPGWLLCLKGEAVIDLPDGDFVRLRAGEGYQLSTSWEVLPTREQTTLLLLG</sequence>
<proteinExistence type="predicted"/>
<reference evidence="2" key="1">
    <citation type="journal article" date="2019" name="Int. J. Syst. Evol. Microbiol.">
        <title>The Global Catalogue of Microorganisms (GCM) 10K type strain sequencing project: providing services to taxonomists for standard genome sequencing and annotation.</title>
        <authorList>
            <consortium name="The Broad Institute Genomics Platform"/>
            <consortium name="The Broad Institute Genome Sequencing Center for Infectious Disease"/>
            <person name="Wu L."/>
            <person name="Ma J."/>
        </authorList>
    </citation>
    <scope>NUCLEOTIDE SEQUENCE [LARGE SCALE GENOMIC DNA]</scope>
    <source>
        <strain evidence="2">CCTCC AB 2013263</strain>
    </source>
</reference>
<keyword evidence="2" id="KW-1185">Reference proteome</keyword>
<dbReference type="EMBL" id="JBHRZF010000168">
    <property type="protein sequence ID" value="MFC3861986.1"/>
    <property type="molecule type" value="Genomic_DNA"/>
</dbReference>
<protein>
    <submittedName>
        <fullName evidence="1">Uncharacterized protein</fullName>
    </submittedName>
</protein>
<gene>
    <name evidence="1" type="ORF">ACFOPQ_14550</name>
</gene>